<sequence length="289" mass="32480">MFSNSNLFLLHAVTSVHVGSGSELGIVDLPIQREKHTGFPKIESSSLKGAIRASNQSSEEVNLIFGKKKDETSDDIASAVSFSDARTLLFPVKSMRNIFAYVTCPAVLKRFNYECNTYDHAISLPVPEAETCSSEKVQVGDKKHVVLEEYAYKIRVNEITMQLAEKLEKVLFGEENQGHLKERLVILSDDDFTDFVKLSTEVNPRIRVSPETGTVKDRALFYEENVPPETVFYSFVFASHTRVKEEDKIDANEVMEKLTSGELFPEVFQLGGNSTLGRGVLRRTFIKEV</sequence>
<dbReference type="PANTHER" id="PTHR36700:SF1">
    <property type="entry name" value="CRISPR SYSTEM CMR SUBUNIT CMR4"/>
    <property type="match status" value="1"/>
</dbReference>
<evidence type="ECO:0000259" key="2">
    <source>
        <dbReference type="Pfam" id="PF03787"/>
    </source>
</evidence>
<keyword evidence="1" id="KW-0051">Antiviral defense</keyword>
<dbReference type="InterPro" id="IPR005537">
    <property type="entry name" value="RAMP_III_fam"/>
</dbReference>
<accession>A0A2U1K6C1</accession>
<protein>
    <submittedName>
        <fullName evidence="3">Type III-B CRISPR module RAMP protein Cmr4</fullName>
    </submittedName>
</protein>
<reference evidence="3 4" key="1">
    <citation type="submission" date="2018-04" db="EMBL/GenBank/DDBJ databases">
        <title>Camelliibacillus theae gen. nov., sp. nov., isolated from Pu'er tea.</title>
        <authorList>
            <person name="Niu L."/>
        </authorList>
    </citation>
    <scope>NUCLEOTIDE SEQUENCE [LARGE SCALE GENOMIC DNA]</scope>
    <source>
        <strain evidence="3 4">T8</strain>
    </source>
</reference>
<evidence type="ECO:0000256" key="1">
    <source>
        <dbReference type="ARBA" id="ARBA00023118"/>
    </source>
</evidence>
<organism evidence="3 4">
    <name type="scientific">Pueribacillus theae</name>
    <dbReference type="NCBI Taxonomy" id="2171751"/>
    <lineage>
        <taxon>Bacteria</taxon>
        <taxon>Bacillati</taxon>
        <taxon>Bacillota</taxon>
        <taxon>Bacilli</taxon>
        <taxon>Bacillales</taxon>
        <taxon>Bacillaceae</taxon>
        <taxon>Pueribacillus</taxon>
    </lineage>
</organism>
<keyword evidence="4" id="KW-1185">Reference proteome</keyword>
<evidence type="ECO:0000313" key="4">
    <source>
        <dbReference type="Proteomes" id="UP000245998"/>
    </source>
</evidence>
<evidence type="ECO:0000313" key="3">
    <source>
        <dbReference type="EMBL" id="PWA13086.1"/>
    </source>
</evidence>
<dbReference type="AlphaFoldDB" id="A0A2U1K6C1"/>
<name>A0A2U1K6C1_9BACI</name>
<dbReference type="OrthoDB" id="9789361at2"/>
<dbReference type="PANTHER" id="PTHR36700">
    <property type="entry name" value="CRISPR SYSTEM CMR SUBUNIT CMR4"/>
    <property type="match status" value="1"/>
</dbReference>
<feature type="domain" description="CRISPR type III-associated protein" evidence="2">
    <location>
        <begin position="10"/>
        <end position="281"/>
    </location>
</feature>
<dbReference type="EMBL" id="QCZG01000003">
    <property type="protein sequence ID" value="PWA13086.1"/>
    <property type="molecule type" value="Genomic_DNA"/>
</dbReference>
<dbReference type="InterPro" id="IPR013410">
    <property type="entry name" value="CRISPR-assoc_RAMP_Cmr4"/>
</dbReference>
<dbReference type="NCBIfam" id="TIGR02580">
    <property type="entry name" value="cas_RAMP_Cmr4"/>
    <property type="match status" value="1"/>
</dbReference>
<proteinExistence type="predicted"/>
<dbReference type="GO" id="GO:0051607">
    <property type="term" value="P:defense response to virus"/>
    <property type="evidence" value="ECO:0007669"/>
    <property type="project" value="UniProtKB-KW"/>
</dbReference>
<dbReference type="Proteomes" id="UP000245998">
    <property type="component" value="Unassembled WGS sequence"/>
</dbReference>
<gene>
    <name evidence="3" type="primary">cmr4</name>
    <name evidence="3" type="ORF">DCC39_02865</name>
</gene>
<comment type="caution">
    <text evidence="3">The sequence shown here is derived from an EMBL/GenBank/DDBJ whole genome shotgun (WGS) entry which is preliminary data.</text>
</comment>
<dbReference type="Pfam" id="PF03787">
    <property type="entry name" value="RAMPs"/>
    <property type="match status" value="1"/>
</dbReference>
<dbReference type="RefSeq" id="WP_116553372.1">
    <property type="nucleotide sequence ID" value="NZ_QCZG01000003.1"/>
</dbReference>